<keyword evidence="1" id="KW-1133">Transmembrane helix</keyword>
<gene>
    <name evidence="2" type="ORF">GGR12_002108</name>
</gene>
<evidence type="ECO:0000256" key="1">
    <source>
        <dbReference type="SAM" id="Phobius"/>
    </source>
</evidence>
<feature type="transmembrane region" description="Helical" evidence="1">
    <location>
        <begin position="68"/>
        <end position="88"/>
    </location>
</feature>
<feature type="transmembrane region" description="Helical" evidence="1">
    <location>
        <begin position="38"/>
        <end position="62"/>
    </location>
</feature>
<keyword evidence="1" id="KW-0472">Membrane</keyword>
<reference evidence="2 3" key="1">
    <citation type="submission" date="2020-08" db="EMBL/GenBank/DDBJ databases">
        <title>Genomic Encyclopedia of Type Strains, Phase IV (KMG-IV): sequencing the most valuable type-strain genomes for metagenomic binning, comparative biology and taxonomic classification.</title>
        <authorList>
            <person name="Goeker M."/>
        </authorList>
    </citation>
    <scope>NUCLEOTIDE SEQUENCE [LARGE SCALE GENOMIC DNA]</scope>
    <source>
        <strain evidence="2 3">DSM 23960</strain>
    </source>
</reference>
<feature type="transmembrane region" description="Helical" evidence="1">
    <location>
        <begin position="95"/>
        <end position="116"/>
    </location>
</feature>
<proteinExistence type="predicted"/>
<dbReference type="Proteomes" id="UP000529946">
    <property type="component" value="Unassembled WGS sequence"/>
</dbReference>
<dbReference type="EMBL" id="JACIDM010000002">
    <property type="protein sequence ID" value="MBB4083242.1"/>
    <property type="molecule type" value="Genomic_DNA"/>
</dbReference>
<keyword evidence="3" id="KW-1185">Reference proteome</keyword>
<dbReference type="AlphaFoldDB" id="A0A7W6JDR2"/>
<comment type="caution">
    <text evidence="2">The sequence shown here is derived from an EMBL/GenBank/DDBJ whole genome shotgun (WGS) entry which is preliminary data.</text>
</comment>
<name>A0A7W6JDR2_9CAUL</name>
<sequence>MAGKRFTVRSRDIRWREGRYGKRRRSPLLSRPPRPRPVLDVVIALVASLIAGGLVLCMAFLLLGSYGLPLHLGYGVILAGVTLCSLLMGPRDRGGVMITAGLALVWILGTASLYVVRDAIHLRPHEHRKPAAVVFGREPS</sequence>
<evidence type="ECO:0000313" key="3">
    <source>
        <dbReference type="Proteomes" id="UP000529946"/>
    </source>
</evidence>
<accession>A0A7W6JDR2</accession>
<keyword evidence="1" id="KW-0812">Transmembrane</keyword>
<organism evidence="2 3">
    <name type="scientific">Brevundimonas lenta</name>
    <dbReference type="NCBI Taxonomy" id="424796"/>
    <lineage>
        <taxon>Bacteria</taxon>
        <taxon>Pseudomonadati</taxon>
        <taxon>Pseudomonadota</taxon>
        <taxon>Alphaproteobacteria</taxon>
        <taxon>Caulobacterales</taxon>
        <taxon>Caulobacteraceae</taxon>
        <taxon>Brevundimonas</taxon>
    </lineage>
</organism>
<evidence type="ECO:0000313" key="2">
    <source>
        <dbReference type="EMBL" id="MBB4083242.1"/>
    </source>
</evidence>
<dbReference type="RefSeq" id="WP_183204357.1">
    <property type="nucleotide sequence ID" value="NZ_BAAAER010000001.1"/>
</dbReference>
<protein>
    <submittedName>
        <fullName evidence="2">Uncharacterized protein</fullName>
    </submittedName>
</protein>